<keyword evidence="8" id="KW-1185">Reference proteome</keyword>
<dbReference type="GO" id="GO:0070006">
    <property type="term" value="F:metalloaminopeptidase activity"/>
    <property type="evidence" value="ECO:0007669"/>
    <property type="project" value="InterPro"/>
</dbReference>
<dbReference type="GO" id="GO:0030145">
    <property type="term" value="F:manganese ion binding"/>
    <property type="evidence" value="ECO:0007669"/>
    <property type="project" value="InterPro"/>
</dbReference>
<sequence length="463" mass="48138">MSRHIAGLRVDADITGLPLHGVRPDGLTALLPDLPGAVSAAQLQNFTAATGQVLLLADSTGAIARALVGLGEAPALHGFGAAAFGLPPGSVWSIAPGNYSPEDAALGFLLGAYRFDRLKNKKATPALLASACVPERATILASAAILARDLINTPANLLGPAELADAAMQLAARHGAQAERINGDALTARYPTVAAVGAGSDRAPEVVVLRWQGSSASEMSPLVSLCGKGVCFDTGGYDLKPSSAMLRMKKDMGGAAIMLAVAESVMLLNLPIRLELRIGCVENSVSGHAMRPSDVLRTRSGLSVEVGNTDAEGRLVLCDLLAEASETSPHWLIDAATLTGAARVALGPDLPALFCNDEKMASIFLHSGIVAAEPFWRLPLHEGYASWLDSPVADLSNVSSKPHAGAITAALFLSRFVSRNVSWAHIDVYAWNDSSRPGRPEGGEAQTLRALTTALETLSRGAT</sequence>
<name>A0A840VJW6_9PROT</name>
<dbReference type="SUPFAM" id="SSF53187">
    <property type="entry name" value="Zn-dependent exopeptidases"/>
    <property type="match status" value="1"/>
</dbReference>
<gene>
    <name evidence="7" type="ORF">HNP71_000115</name>
</gene>
<evidence type="ECO:0000256" key="3">
    <source>
        <dbReference type="ARBA" id="ARBA00022670"/>
    </source>
</evidence>
<evidence type="ECO:0000259" key="6">
    <source>
        <dbReference type="PROSITE" id="PS00631"/>
    </source>
</evidence>
<proteinExistence type="inferred from homology"/>
<evidence type="ECO:0000256" key="5">
    <source>
        <dbReference type="ARBA" id="ARBA00023211"/>
    </source>
</evidence>
<dbReference type="AlphaFoldDB" id="A0A840VJW6"/>
<dbReference type="GO" id="GO:0005737">
    <property type="term" value="C:cytoplasm"/>
    <property type="evidence" value="ECO:0007669"/>
    <property type="project" value="InterPro"/>
</dbReference>
<reference evidence="7 8" key="1">
    <citation type="submission" date="2020-08" db="EMBL/GenBank/DDBJ databases">
        <title>Genomic Encyclopedia of Type Strains, Phase IV (KMG-IV): sequencing the most valuable type-strain genomes for metagenomic binning, comparative biology and taxonomic classification.</title>
        <authorList>
            <person name="Goeker M."/>
        </authorList>
    </citation>
    <scope>NUCLEOTIDE SEQUENCE [LARGE SCALE GENOMIC DNA]</scope>
    <source>
        <strain evidence="7 8">DSM 27026</strain>
    </source>
</reference>
<feature type="domain" description="Cytosol aminopeptidase" evidence="6">
    <location>
        <begin position="308"/>
        <end position="315"/>
    </location>
</feature>
<comment type="caution">
    <text evidence="7">The sequence shown here is derived from an EMBL/GenBank/DDBJ whole genome shotgun (WGS) entry which is preliminary data.</text>
</comment>
<evidence type="ECO:0000256" key="2">
    <source>
        <dbReference type="ARBA" id="ARBA00022438"/>
    </source>
</evidence>
<evidence type="ECO:0000313" key="8">
    <source>
        <dbReference type="Proteomes" id="UP000553706"/>
    </source>
</evidence>
<dbReference type="EMBL" id="JACHFJ010000001">
    <property type="protein sequence ID" value="MBB5371891.1"/>
    <property type="molecule type" value="Genomic_DNA"/>
</dbReference>
<dbReference type="PANTHER" id="PTHR11963:SF20">
    <property type="entry name" value="PEPTIDASE B"/>
    <property type="match status" value="1"/>
</dbReference>
<dbReference type="GO" id="GO:0006508">
    <property type="term" value="P:proteolysis"/>
    <property type="evidence" value="ECO:0007669"/>
    <property type="project" value="UniProtKB-KW"/>
</dbReference>
<organism evidence="7 8">
    <name type="scientific">Acidocella aromatica</name>
    <dbReference type="NCBI Taxonomy" id="1303579"/>
    <lineage>
        <taxon>Bacteria</taxon>
        <taxon>Pseudomonadati</taxon>
        <taxon>Pseudomonadota</taxon>
        <taxon>Alphaproteobacteria</taxon>
        <taxon>Acetobacterales</taxon>
        <taxon>Acidocellaceae</taxon>
        <taxon>Acidocella</taxon>
    </lineage>
</organism>
<dbReference type="Gene3D" id="3.40.630.10">
    <property type="entry name" value="Zn peptidases"/>
    <property type="match status" value="1"/>
</dbReference>
<protein>
    <submittedName>
        <fullName evidence="7">Leucyl aminopeptidase</fullName>
        <ecNumber evidence="7">3.4.11.1</ecNumber>
    </submittedName>
</protein>
<dbReference type="EC" id="3.4.11.1" evidence="7"/>
<dbReference type="InterPro" id="IPR011356">
    <property type="entry name" value="Leucine_aapep/pepB"/>
</dbReference>
<keyword evidence="3" id="KW-0645">Protease</keyword>
<dbReference type="Proteomes" id="UP000553706">
    <property type="component" value="Unassembled WGS sequence"/>
</dbReference>
<dbReference type="RefSeq" id="WP_183264908.1">
    <property type="nucleotide sequence ID" value="NZ_JACHFJ010000001.1"/>
</dbReference>
<evidence type="ECO:0000256" key="4">
    <source>
        <dbReference type="ARBA" id="ARBA00022801"/>
    </source>
</evidence>
<keyword evidence="2 7" id="KW-0031">Aminopeptidase</keyword>
<dbReference type="PRINTS" id="PR00481">
    <property type="entry name" value="LAMNOPPTDASE"/>
</dbReference>
<dbReference type="Pfam" id="PF00883">
    <property type="entry name" value="Peptidase_M17"/>
    <property type="match status" value="1"/>
</dbReference>
<dbReference type="InterPro" id="IPR048816">
    <property type="entry name" value="Peptidase_M17_N_1"/>
</dbReference>
<evidence type="ECO:0000256" key="1">
    <source>
        <dbReference type="ARBA" id="ARBA00009528"/>
    </source>
</evidence>
<evidence type="ECO:0000313" key="7">
    <source>
        <dbReference type="EMBL" id="MBB5371891.1"/>
    </source>
</evidence>
<keyword evidence="5" id="KW-0464">Manganese</keyword>
<accession>A0A840VJW6</accession>
<comment type="similarity">
    <text evidence="1">Belongs to the peptidase M17 family.</text>
</comment>
<dbReference type="Pfam" id="PF21337">
    <property type="entry name" value="Peptidase_M17_N_1"/>
    <property type="match status" value="1"/>
</dbReference>
<dbReference type="PROSITE" id="PS00631">
    <property type="entry name" value="CYTOSOL_AP"/>
    <property type="match status" value="1"/>
</dbReference>
<dbReference type="Gene3D" id="3.40.220.10">
    <property type="entry name" value="Leucine Aminopeptidase, subunit E, domain 1"/>
    <property type="match status" value="1"/>
</dbReference>
<dbReference type="InterPro" id="IPR000819">
    <property type="entry name" value="Peptidase_M17_C"/>
</dbReference>
<dbReference type="PANTHER" id="PTHR11963">
    <property type="entry name" value="LEUCINE AMINOPEPTIDASE-RELATED"/>
    <property type="match status" value="1"/>
</dbReference>
<dbReference type="SUPFAM" id="SSF52949">
    <property type="entry name" value="Macro domain-like"/>
    <property type="match status" value="1"/>
</dbReference>
<dbReference type="CDD" id="cd00433">
    <property type="entry name" value="Peptidase_M17"/>
    <property type="match status" value="1"/>
</dbReference>
<keyword evidence="4 7" id="KW-0378">Hydrolase</keyword>
<dbReference type="InterPro" id="IPR043472">
    <property type="entry name" value="Macro_dom-like"/>
</dbReference>